<evidence type="ECO:0000313" key="3">
    <source>
        <dbReference type="Proteomes" id="UP000304382"/>
    </source>
</evidence>
<gene>
    <name evidence="2" type="ORF">Harman_14910</name>
</gene>
<accession>A0A4C2EGH5</accession>
<dbReference type="InterPro" id="IPR036390">
    <property type="entry name" value="WH_DNA-bd_sf"/>
</dbReference>
<keyword evidence="1" id="KW-0812">Transmembrane</keyword>
<dbReference type="InterPro" id="IPR036388">
    <property type="entry name" value="WH-like_DNA-bd_sf"/>
</dbReference>
<keyword evidence="1" id="KW-1133">Transmembrane helix</keyword>
<reference evidence="2 3" key="1">
    <citation type="submission" date="2019-02" db="EMBL/GenBank/DDBJ databases">
        <title>Haloarcula mannanilyticum sp. nov., a mannan degrading haloarchaeon isolated from commercial salt.</title>
        <authorList>
            <person name="Enomoto S."/>
            <person name="Shimane Y."/>
            <person name="Kamekura M."/>
            <person name="Ito T."/>
            <person name="Moriya O."/>
            <person name="Ihara K."/>
            <person name="Takahashi-Ando N."/>
            <person name="Fukushima Y."/>
            <person name="Yoshida Y."/>
            <person name="Usama R."/>
            <person name="Takai K."/>
            <person name="Minegishi H."/>
        </authorList>
    </citation>
    <scope>NUCLEOTIDE SEQUENCE [LARGE SCALE GENOMIC DNA]</scope>
    <source>
        <strain evidence="2 3">MD130-1</strain>
    </source>
</reference>
<comment type="caution">
    <text evidence="2">The sequence shown here is derived from an EMBL/GenBank/DDBJ whole genome shotgun (WGS) entry which is preliminary data.</text>
</comment>
<dbReference type="InterPro" id="IPR011991">
    <property type="entry name" value="ArsR-like_HTH"/>
</dbReference>
<keyword evidence="3" id="KW-1185">Reference proteome</keyword>
<organism evidence="2 3">
    <name type="scientific">Haloarcula mannanilytica</name>
    <dbReference type="NCBI Taxonomy" id="2509225"/>
    <lineage>
        <taxon>Archaea</taxon>
        <taxon>Methanobacteriati</taxon>
        <taxon>Methanobacteriota</taxon>
        <taxon>Stenosarchaea group</taxon>
        <taxon>Halobacteria</taxon>
        <taxon>Halobacteriales</taxon>
        <taxon>Haloarculaceae</taxon>
        <taxon>Haloarcula</taxon>
    </lineage>
</organism>
<dbReference type="Pfam" id="PF12840">
    <property type="entry name" value="HTH_20"/>
    <property type="match status" value="1"/>
</dbReference>
<proteinExistence type="predicted"/>
<dbReference type="CDD" id="cd00090">
    <property type="entry name" value="HTH_ARSR"/>
    <property type="match status" value="1"/>
</dbReference>
<name>A0A4C2EGH5_9EURY</name>
<dbReference type="AlphaFoldDB" id="A0A4C2EGH5"/>
<feature type="transmembrane region" description="Helical" evidence="1">
    <location>
        <begin position="6"/>
        <end position="26"/>
    </location>
</feature>
<sequence>MTQSTALGRLLEWAIAMEAVLWYVLAGTRGGYNRARILRCIDERPRNPNQLAEDLDLNYDTVRHHLDVLTDNEVVTASGDDYGAVYLPSETVRNHWSLVEEILETLDND</sequence>
<dbReference type="Gene3D" id="1.10.10.10">
    <property type="entry name" value="Winged helix-like DNA-binding domain superfamily/Winged helix DNA-binding domain"/>
    <property type="match status" value="1"/>
</dbReference>
<dbReference type="SUPFAM" id="SSF46785">
    <property type="entry name" value="Winged helix' DNA-binding domain"/>
    <property type="match status" value="1"/>
</dbReference>
<keyword evidence="1" id="KW-0472">Membrane</keyword>
<evidence type="ECO:0000256" key="1">
    <source>
        <dbReference type="SAM" id="Phobius"/>
    </source>
</evidence>
<protein>
    <submittedName>
        <fullName evidence="2">Transcriptional regulator</fullName>
    </submittedName>
</protein>
<evidence type="ECO:0000313" key="2">
    <source>
        <dbReference type="EMBL" id="GCF13556.1"/>
    </source>
</evidence>
<dbReference type="EMBL" id="BIXZ01000002">
    <property type="protein sequence ID" value="GCF13556.1"/>
    <property type="molecule type" value="Genomic_DNA"/>
</dbReference>
<dbReference type="Proteomes" id="UP000304382">
    <property type="component" value="Unassembled WGS sequence"/>
</dbReference>